<sequence length="28" mass="3079">MNLNSVPLDGNCDPISMFRKKLQTSTPA</sequence>
<proteinExistence type="predicted"/>
<reference evidence="1" key="1">
    <citation type="journal article" date="2012" name="Mol. Plant Microbe Interact.">
        <title>A highly conserved effector in Fusarium oxysporum is required for full virulence on Arabidopsis.</title>
        <authorList>
            <person name="Thatcher L.F."/>
            <person name="Gardiner D.M."/>
            <person name="Kazan K."/>
            <person name="Manners J."/>
        </authorList>
    </citation>
    <scope>NUCLEOTIDE SEQUENCE [LARGE SCALE GENOMIC DNA]</scope>
    <source>
        <strain evidence="1">Fo5176</strain>
    </source>
</reference>
<comment type="caution">
    <text evidence="1">The sequence shown here is derived from an EMBL/GenBank/DDBJ whole genome shotgun (WGS) entry which is preliminary data.</text>
</comment>
<protein>
    <submittedName>
        <fullName evidence="1">Uncharacterized protein</fullName>
    </submittedName>
</protein>
<evidence type="ECO:0000313" key="1">
    <source>
        <dbReference type="EMBL" id="EGU77731.1"/>
    </source>
</evidence>
<accession>F9FZC1</accession>
<dbReference type="EMBL" id="AFQF01002929">
    <property type="protein sequence ID" value="EGU77731.1"/>
    <property type="molecule type" value="Genomic_DNA"/>
</dbReference>
<organism evidence="1">
    <name type="scientific">Fusarium oxysporum (strain Fo5176)</name>
    <name type="common">Fusarium vascular wilt</name>
    <dbReference type="NCBI Taxonomy" id="660025"/>
    <lineage>
        <taxon>Eukaryota</taxon>
        <taxon>Fungi</taxon>
        <taxon>Dikarya</taxon>
        <taxon>Ascomycota</taxon>
        <taxon>Pezizomycotina</taxon>
        <taxon>Sordariomycetes</taxon>
        <taxon>Hypocreomycetidae</taxon>
        <taxon>Hypocreales</taxon>
        <taxon>Nectriaceae</taxon>
        <taxon>Fusarium</taxon>
        <taxon>Fusarium oxysporum species complex</taxon>
    </lineage>
</organism>
<gene>
    <name evidence="1" type="ORF">FOXB_11753</name>
</gene>
<dbReference type="AlphaFoldDB" id="F9FZC1"/>
<name>F9FZC1_FUSOF</name>